<dbReference type="KEGG" id="psel:GM415_17800"/>
<dbReference type="SMART" id="SM00877">
    <property type="entry name" value="BMC"/>
    <property type="match status" value="1"/>
</dbReference>
<dbReference type="SUPFAM" id="SSF143414">
    <property type="entry name" value="CcmK-like"/>
    <property type="match status" value="1"/>
</dbReference>
<dbReference type="RefSeq" id="WP_158950588.1">
    <property type="nucleotide sequence ID" value="NZ_CP046400.1"/>
</dbReference>
<dbReference type="PANTHER" id="PTHR33941:SF11">
    <property type="entry name" value="BACTERIAL MICROCOMPARTMENT SHELL PROTEIN PDUJ"/>
    <property type="match status" value="1"/>
</dbReference>
<keyword evidence="2" id="KW-1283">Bacterial microcompartment</keyword>
<dbReference type="Pfam" id="PF00936">
    <property type="entry name" value="BMC"/>
    <property type="match status" value="1"/>
</dbReference>
<feature type="domain" description="BMC" evidence="4">
    <location>
        <begin position="3"/>
        <end position="89"/>
    </location>
</feature>
<comment type="similarity">
    <text evidence="3">Belongs to the bacterial microcompartments protein family.</text>
</comment>
<dbReference type="AlphaFoldDB" id="A0A6I6JP86"/>
<dbReference type="CDD" id="cd07045">
    <property type="entry name" value="BMC_CcmK_like"/>
    <property type="match status" value="1"/>
</dbReference>
<gene>
    <name evidence="5" type="ORF">GM415_17800</name>
</gene>
<evidence type="ECO:0000313" key="5">
    <source>
        <dbReference type="EMBL" id="QGY41897.1"/>
    </source>
</evidence>
<organism evidence="5 6">
    <name type="scientific">Pseudodesulfovibrio cashew</name>
    <dbReference type="NCBI Taxonomy" id="2678688"/>
    <lineage>
        <taxon>Bacteria</taxon>
        <taxon>Pseudomonadati</taxon>
        <taxon>Thermodesulfobacteriota</taxon>
        <taxon>Desulfovibrionia</taxon>
        <taxon>Desulfovibrionales</taxon>
        <taxon>Desulfovibrionaceae</taxon>
    </lineage>
</organism>
<dbReference type="PANTHER" id="PTHR33941">
    <property type="entry name" value="PROPANEDIOL UTILIZATION PROTEIN PDUA"/>
    <property type="match status" value="1"/>
</dbReference>
<sequence length="168" mass="17812">MTAIGFIETWGLVPAIEAADAMLKAADVRILERNQVGSGLVTITVAGTVSSVQASVDAGAAAVQRIEGGVLVSRHVIARPDREVAAVIRTCPAVEPPSGSVPEVVEISAEPRTEVPAEIKRLSSAALKKMKVAELRSLYRSLTGDEAEAGKKKDLIELIVNVYRKIEE</sequence>
<protein>
    <submittedName>
        <fullName evidence="5">BMC domain-containing protein</fullName>
    </submittedName>
</protein>
<accession>A0A6I6JP86</accession>
<dbReference type="Proteomes" id="UP000428328">
    <property type="component" value="Chromosome"/>
</dbReference>
<evidence type="ECO:0000259" key="4">
    <source>
        <dbReference type="PROSITE" id="PS51930"/>
    </source>
</evidence>
<proteinExistence type="inferred from homology"/>
<evidence type="ECO:0000256" key="2">
    <source>
        <dbReference type="ARBA" id="ARBA00024446"/>
    </source>
</evidence>
<dbReference type="InterPro" id="IPR050575">
    <property type="entry name" value="BMC_shell"/>
</dbReference>
<dbReference type="InterPro" id="IPR044872">
    <property type="entry name" value="CcmK/CsoS1_BMC"/>
</dbReference>
<dbReference type="InterPro" id="IPR000249">
    <property type="entry name" value="BMC_dom"/>
</dbReference>
<dbReference type="Gene3D" id="3.30.70.1710">
    <property type="match status" value="1"/>
</dbReference>
<dbReference type="InterPro" id="IPR037233">
    <property type="entry name" value="CcmK-like_sf"/>
</dbReference>
<keyword evidence="6" id="KW-1185">Reference proteome</keyword>
<evidence type="ECO:0000256" key="1">
    <source>
        <dbReference type="ARBA" id="ARBA00024322"/>
    </source>
</evidence>
<dbReference type="EMBL" id="CP046400">
    <property type="protein sequence ID" value="QGY41897.1"/>
    <property type="molecule type" value="Genomic_DNA"/>
</dbReference>
<evidence type="ECO:0000256" key="3">
    <source>
        <dbReference type="PROSITE-ProRule" id="PRU01278"/>
    </source>
</evidence>
<comment type="subcellular location">
    <subcellularLocation>
        <location evidence="1">Bacterial microcompartment</location>
    </subcellularLocation>
</comment>
<dbReference type="PROSITE" id="PS51930">
    <property type="entry name" value="BMC_2"/>
    <property type="match status" value="1"/>
</dbReference>
<evidence type="ECO:0000313" key="6">
    <source>
        <dbReference type="Proteomes" id="UP000428328"/>
    </source>
</evidence>
<name>A0A6I6JP86_9BACT</name>
<dbReference type="GO" id="GO:0031469">
    <property type="term" value="C:bacterial microcompartment"/>
    <property type="evidence" value="ECO:0007669"/>
    <property type="project" value="UniProtKB-SubCell"/>
</dbReference>
<reference evidence="5 6" key="1">
    <citation type="submission" date="2019-11" db="EMBL/GenBank/DDBJ databases">
        <authorList>
            <person name="Zheng R.K."/>
            <person name="Sun C.M."/>
        </authorList>
    </citation>
    <scope>NUCLEOTIDE SEQUENCE [LARGE SCALE GENOMIC DNA]</scope>
    <source>
        <strain evidence="5 6">SRB007</strain>
    </source>
</reference>